<name>A0AAP0E3T3_9MAGN</name>
<dbReference type="Proteomes" id="UP001419268">
    <property type="component" value="Unassembled WGS sequence"/>
</dbReference>
<dbReference type="Pfam" id="PF03140">
    <property type="entry name" value="DUF247"/>
    <property type="match status" value="1"/>
</dbReference>
<dbReference type="PANTHER" id="PTHR31170:SF25">
    <property type="entry name" value="BNAA09G04570D PROTEIN"/>
    <property type="match status" value="1"/>
</dbReference>
<protein>
    <submittedName>
        <fullName evidence="2">Uncharacterized protein</fullName>
    </submittedName>
</protein>
<dbReference type="EMBL" id="JBBNAG010000013">
    <property type="protein sequence ID" value="KAK9084352.1"/>
    <property type="molecule type" value="Genomic_DNA"/>
</dbReference>
<dbReference type="AlphaFoldDB" id="A0AAP0E3T3"/>
<accession>A0AAP0E3T3</accession>
<keyword evidence="3" id="KW-1185">Reference proteome</keyword>
<dbReference type="PANTHER" id="PTHR31170">
    <property type="entry name" value="BNAC04G53230D PROTEIN"/>
    <property type="match status" value="1"/>
</dbReference>
<evidence type="ECO:0000313" key="3">
    <source>
        <dbReference type="Proteomes" id="UP001419268"/>
    </source>
</evidence>
<proteinExistence type="predicted"/>
<evidence type="ECO:0000256" key="1">
    <source>
        <dbReference type="SAM" id="Phobius"/>
    </source>
</evidence>
<sequence>MAQSGNDASRTNGRGVHVAIEISELDRTMAASIKDKLDTVSPSPYGKRCCIYKVHEKFRKINEYAYTPEMISIGPLHRNTCPSEMQDHKMRYVKNLVARTRLNLVECLAAIRSIEDDVRKCYSEHMNDLDKKAFVELMVVDGLFVIELFCKSAGDVKVDRDDPIFNNIWGMASLVRDMILLENQIPMLVLARLFDLVTRSQSQNQNQDQSQSQNQNQNQKNRTLAELALRFFNPLMERKEDVLEAHFNKTGKHLLDLFGKTFHDFGQNKQSKSNQKLKHIPCVTELRLAGVKFRRNDDAKSFLDIRFCDGEMLIPPILVQDQTDSLFRNLIASEQACDGRNTYMTSYAFLMDSLINSPNDVEVLRSQRIITNYMGDDKDVAFVFNKLCSEVTLVNFYYHDLCDEVNKHASTHRHRWIATLRRDYFNSPWAVIAFISACILLILTFTSTIFASLSYIVHKS</sequence>
<reference evidence="2 3" key="1">
    <citation type="submission" date="2024-01" db="EMBL/GenBank/DDBJ databases">
        <title>Genome assemblies of Stephania.</title>
        <authorList>
            <person name="Yang L."/>
        </authorList>
    </citation>
    <scope>NUCLEOTIDE SEQUENCE [LARGE SCALE GENOMIC DNA]</scope>
    <source>
        <strain evidence="2">JXDWG</strain>
        <tissue evidence="2">Leaf</tissue>
    </source>
</reference>
<dbReference type="InterPro" id="IPR004158">
    <property type="entry name" value="DUF247_pln"/>
</dbReference>
<evidence type="ECO:0000313" key="2">
    <source>
        <dbReference type="EMBL" id="KAK9084352.1"/>
    </source>
</evidence>
<keyword evidence="1" id="KW-0812">Transmembrane</keyword>
<feature type="transmembrane region" description="Helical" evidence="1">
    <location>
        <begin position="429"/>
        <end position="457"/>
    </location>
</feature>
<organism evidence="2 3">
    <name type="scientific">Stephania cephalantha</name>
    <dbReference type="NCBI Taxonomy" id="152367"/>
    <lineage>
        <taxon>Eukaryota</taxon>
        <taxon>Viridiplantae</taxon>
        <taxon>Streptophyta</taxon>
        <taxon>Embryophyta</taxon>
        <taxon>Tracheophyta</taxon>
        <taxon>Spermatophyta</taxon>
        <taxon>Magnoliopsida</taxon>
        <taxon>Ranunculales</taxon>
        <taxon>Menispermaceae</taxon>
        <taxon>Menispermoideae</taxon>
        <taxon>Cissampelideae</taxon>
        <taxon>Stephania</taxon>
    </lineage>
</organism>
<comment type="caution">
    <text evidence="2">The sequence shown here is derived from an EMBL/GenBank/DDBJ whole genome shotgun (WGS) entry which is preliminary data.</text>
</comment>
<keyword evidence="1" id="KW-0472">Membrane</keyword>
<gene>
    <name evidence="2" type="ORF">Scep_030823</name>
</gene>
<keyword evidence="1" id="KW-1133">Transmembrane helix</keyword>